<gene>
    <name evidence="2" type="ORF">B296_00042506</name>
</gene>
<feature type="region of interest" description="Disordered" evidence="1">
    <location>
        <begin position="57"/>
        <end position="107"/>
    </location>
</feature>
<evidence type="ECO:0000313" key="2">
    <source>
        <dbReference type="EMBL" id="RRT49007.1"/>
    </source>
</evidence>
<dbReference type="Proteomes" id="UP000287651">
    <property type="component" value="Unassembled WGS sequence"/>
</dbReference>
<feature type="compositionally biased region" description="Polar residues" evidence="1">
    <location>
        <begin position="60"/>
        <end position="72"/>
    </location>
</feature>
<dbReference type="EMBL" id="AMZH03013595">
    <property type="protein sequence ID" value="RRT49007.1"/>
    <property type="molecule type" value="Genomic_DNA"/>
</dbReference>
<accession>A0A426YBC0</accession>
<name>A0A426YBC0_ENSVE</name>
<comment type="caution">
    <text evidence="2">The sequence shown here is derived from an EMBL/GenBank/DDBJ whole genome shotgun (WGS) entry which is preliminary data.</text>
</comment>
<dbReference type="AlphaFoldDB" id="A0A426YBC0"/>
<feature type="compositionally biased region" description="Basic residues" evidence="1">
    <location>
        <begin position="73"/>
        <end position="92"/>
    </location>
</feature>
<evidence type="ECO:0000256" key="1">
    <source>
        <dbReference type="SAM" id="MobiDB-lite"/>
    </source>
</evidence>
<feature type="non-terminal residue" evidence="2">
    <location>
        <position position="154"/>
    </location>
</feature>
<protein>
    <submittedName>
        <fullName evidence="2">Uncharacterized protein</fullName>
    </submittedName>
</protein>
<sequence length="154" mass="18148">MDCSSYTIAKKQARSVISSDTTQYRRYVPVRQQTGTRTTRYRAILSIGVVSGFLPRYRPKSNSSDQFRSSRPVTKRYQPRKKREKREKKRKHLEIQSRSPLKNLIRCHPSLAEMSLPPHQRRRGNNFSSFAQGEETEVFPLDFFSPRREKKRGN</sequence>
<feature type="region of interest" description="Disordered" evidence="1">
    <location>
        <begin position="114"/>
        <end position="133"/>
    </location>
</feature>
<proteinExistence type="predicted"/>
<organism evidence="2 3">
    <name type="scientific">Ensete ventricosum</name>
    <name type="common">Abyssinian banana</name>
    <name type="synonym">Musa ensete</name>
    <dbReference type="NCBI Taxonomy" id="4639"/>
    <lineage>
        <taxon>Eukaryota</taxon>
        <taxon>Viridiplantae</taxon>
        <taxon>Streptophyta</taxon>
        <taxon>Embryophyta</taxon>
        <taxon>Tracheophyta</taxon>
        <taxon>Spermatophyta</taxon>
        <taxon>Magnoliopsida</taxon>
        <taxon>Liliopsida</taxon>
        <taxon>Zingiberales</taxon>
        <taxon>Musaceae</taxon>
        <taxon>Ensete</taxon>
    </lineage>
</organism>
<reference evidence="2 3" key="1">
    <citation type="journal article" date="2014" name="Agronomy (Basel)">
        <title>A Draft Genome Sequence for Ensete ventricosum, the Drought-Tolerant Tree Against Hunger.</title>
        <authorList>
            <person name="Harrison J."/>
            <person name="Moore K.A."/>
            <person name="Paszkiewicz K."/>
            <person name="Jones T."/>
            <person name="Grant M."/>
            <person name="Ambacheew D."/>
            <person name="Muzemil S."/>
            <person name="Studholme D.J."/>
        </authorList>
    </citation>
    <scope>NUCLEOTIDE SEQUENCE [LARGE SCALE GENOMIC DNA]</scope>
</reference>
<evidence type="ECO:0000313" key="3">
    <source>
        <dbReference type="Proteomes" id="UP000287651"/>
    </source>
</evidence>